<accession>A0A091BWB4</accession>
<dbReference type="Proteomes" id="UP000029380">
    <property type="component" value="Unassembled WGS sequence"/>
</dbReference>
<proteinExistence type="predicted"/>
<evidence type="ECO:0000313" key="2">
    <source>
        <dbReference type="Proteomes" id="UP000029380"/>
    </source>
</evidence>
<comment type="caution">
    <text evidence="1">The sequence shown here is derived from an EMBL/GenBank/DDBJ whole genome shotgun (WGS) entry which is preliminary data.</text>
</comment>
<sequence length="38" mass="4695">MLFPFFDLKEAIDLPVPSLFYQYFFQNGEYNCRFSFLF</sequence>
<name>A0A091BWB4_9ENTE</name>
<dbReference type="AlphaFoldDB" id="A0A091BWB4"/>
<gene>
    <name evidence="1" type="ORF">TMUPMC115_2597</name>
</gene>
<protein>
    <submittedName>
        <fullName evidence="1">Uncharacterized protein</fullName>
    </submittedName>
</protein>
<dbReference type="EMBL" id="JPVU01000315">
    <property type="protein sequence ID" value="KFN89034.1"/>
    <property type="molecule type" value="Genomic_DNA"/>
</dbReference>
<dbReference type="PATRIC" id="fig|1302649.3.peg.2577"/>
<evidence type="ECO:0000313" key="1">
    <source>
        <dbReference type="EMBL" id="KFN89034.1"/>
    </source>
</evidence>
<reference evidence="1 2" key="1">
    <citation type="submission" date="2014-08" db="EMBL/GenBank/DDBJ databases">
        <title>Genome sequence of Tetragenococcus muriaticus.</title>
        <authorList>
            <person name="Chuea-nongthon C."/>
            <person name="Rodtong S."/>
            <person name="Yongsawatdigul J."/>
            <person name="Steele J.L."/>
            <person name="Liu X.-y."/>
            <person name="Speers J."/>
            <person name="Glasner J.D."/>
            <person name="Neeno-Eckwall E.C."/>
        </authorList>
    </citation>
    <scope>NUCLEOTIDE SEQUENCE [LARGE SCALE GENOMIC DNA]</scope>
    <source>
        <strain evidence="1 2">PMC-11-5</strain>
    </source>
</reference>
<organism evidence="1 2">
    <name type="scientific">Tetragenococcus muriaticus PMC-11-5</name>
    <dbReference type="NCBI Taxonomy" id="1302649"/>
    <lineage>
        <taxon>Bacteria</taxon>
        <taxon>Bacillati</taxon>
        <taxon>Bacillota</taxon>
        <taxon>Bacilli</taxon>
        <taxon>Lactobacillales</taxon>
        <taxon>Enterococcaceae</taxon>
        <taxon>Tetragenococcus</taxon>
    </lineage>
</organism>